<reference evidence="2" key="1">
    <citation type="submission" date="2020-05" db="EMBL/GenBank/DDBJ databases">
        <authorList>
            <person name="Chiriac C."/>
            <person name="Salcher M."/>
            <person name="Ghai R."/>
            <person name="Kavagutti S V."/>
        </authorList>
    </citation>
    <scope>NUCLEOTIDE SEQUENCE</scope>
</reference>
<name>A0A6J5SUG4_9CAUD</name>
<evidence type="ECO:0000313" key="2">
    <source>
        <dbReference type="EMBL" id="CAB4218965.1"/>
    </source>
</evidence>
<evidence type="ECO:0000256" key="1">
    <source>
        <dbReference type="SAM" id="MobiDB-lite"/>
    </source>
</evidence>
<proteinExistence type="predicted"/>
<organism evidence="2">
    <name type="scientific">uncultured Caudovirales phage</name>
    <dbReference type="NCBI Taxonomy" id="2100421"/>
    <lineage>
        <taxon>Viruses</taxon>
        <taxon>Duplodnaviria</taxon>
        <taxon>Heunggongvirae</taxon>
        <taxon>Uroviricota</taxon>
        <taxon>Caudoviricetes</taxon>
        <taxon>Peduoviridae</taxon>
        <taxon>Maltschvirus</taxon>
        <taxon>Maltschvirus maltsch</taxon>
    </lineage>
</organism>
<feature type="compositionally biased region" description="Low complexity" evidence="1">
    <location>
        <begin position="132"/>
        <end position="141"/>
    </location>
</feature>
<accession>A0A6J5SUG4</accession>
<protein>
    <submittedName>
        <fullName evidence="2">Uncharacterized protein</fullName>
    </submittedName>
</protein>
<sequence length="141" mass="14942">MASSKKISAGLKSMVQSRANITKVYFDAEGNHYFKAFRDDDDMLNVNGREIVETMTRKEILACDVIEENPTVKAEALAPVVTAPVNALTDLAAKALTGDADAKKQLLTLLAATDEAPAAETTGKGKKKEAPAAETGTDTAE</sequence>
<gene>
    <name evidence="2" type="ORF">UFOVP1596_58</name>
</gene>
<feature type="region of interest" description="Disordered" evidence="1">
    <location>
        <begin position="114"/>
        <end position="141"/>
    </location>
</feature>
<dbReference type="EMBL" id="LR797460">
    <property type="protein sequence ID" value="CAB4218965.1"/>
    <property type="molecule type" value="Genomic_DNA"/>
</dbReference>